<feature type="domain" description="Saposin B-type" evidence="5">
    <location>
        <begin position="23"/>
        <end position="106"/>
    </location>
</feature>
<dbReference type="InterPro" id="IPR008373">
    <property type="entry name" value="Saposin"/>
</dbReference>
<comment type="function">
    <text evidence="3">Saposin-B stimulates the hydrolysis of galacto-cerebroside sulfate by arylsulfatase A (EC 3.1.6.8), GM1 gangliosides by beta-galactosidase (EC 3.2.1.23) and globotriaosylceramide by alpha-galactosidase A (EC 3.2.1.22). Saposin-B forms a solubilizing complex with the substrates of the sphingolipid hydrolases.</text>
</comment>
<dbReference type="FunFam" id="1.10.225.10:FF:000004">
    <property type="entry name" value="prosaposin isoform X2"/>
    <property type="match status" value="1"/>
</dbReference>
<dbReference type="PROSITE" id="PS50015">
    <property type="entry name" value="SAP_B"/>
    <property type="match status" value="1"/>
</dbReference>
<dbReference type="SUPFAM" id="SSF47862">
    <property type="entry name" value="Saposin"/>
    <property type="match status" value="1"/>
</dbReference>
<evidence type="ECO:0000313" key="6">
    <source>
        <dbReference type="Ensembl" id="ENSSSCP00015012679.1"/>
    </source>
</evidence>
<evidence type="ECO:0000313" key="7">
    <source>
        <dbReference type="Proteomes" id="UP000694726"/>
    </source>
</evidence>
<dbReference type="Ensembl" id="ENSSSCT00015031968.1">
    <property type="protein sequence ID" value="ENSSSCP00015012679.1"/>
    <property type="gene ID" value="ENSSSCG00015023400.1"/>
</dbReference>
<evidence type="ECO:0000259" key="5">
    <source>
        <dbReference type="PROSITE" id="PS50015"/>
    </source>
</evidence>
<name>A0A8D0N2Q1_PIG</name>
<keyword evidence="1" id="KW-1015">Disulfide bond</keyword>
<sequence length="111" mass="12340">MANIPLLLYPQDGSSSKPRPKADGDVCQDCIQMVTDLQNAVRTNSTFVEALVNHAKEECDRLGPGMADMCKNYISQYSEIAIQMMMHMVGWPKGICSLTRGQKTMAHHLLL</sequence>
<accession>A0A8D0N2Q1</accession>
<feature type="region of interest" description="Disordered" evidence="4">
    <location>
        <begin position="1"/>
        <end position="23"/>
    </location>
</feature>
<dbReference type="GO" id="GO:0005764">
    <property type="term" value="C:lysosome"/>
    <property type="evidence" value="ECO:0007669"/>
    <property type="project" value="InterPro"/>
</dbReference>
<evidence type="ECO:0000256" key="1">
    <source>
        <dbReference type="ARBA" id="ARBA00023157"/>
    </source>
</evidence>
<reference evidence="6" key="1">
    <citation type="submission" date="2025-08" db="UniProtKB">
        <authorList>
            <consortium name="Ensembl"/>
        </authorList>
    </citation>
    <scope>IDENTIFICATION</scope>
</reference>
<gene>
    <name evidence="6" type="primary">PSAP</name>
</gene>
<dbReference type="GO" id="GO:0016020">
    <property type="term" value="C:membrane"/>
    <property type="evidence" value="ECO:0007669"/>
    <property type="project" value="GOC"/>
</dbReference>
<dbReference type="Gene3D" id="1.10.225.10">
    <property type="entry name" value="Saposin-like"/>
    <property type="match status" value="1"/>
</dbReference>
<proteinExistence type="predicted"/>
<evidence type="ECO:0000256" key="3">
    <source>
        <dbReference type="ARBA" id="ARBA00037606"/>
    </source>
</evidence>
<evidence type="ECO:0000256" key="4">
    <source>
        <dbReference type="SAM" id="MobiDB-lite"/>
    </source>
</evidence>
<organism evidence="6 7">
    <name type="scientific">Sus scrofa</name>
    <name type="common">Pig</name>
    <dbReference type="NCBI Taxonomy" id="9823"/>
    <lineage>
        <taxon>Eukaryota</taxon>
        <taxon>Metazoa</taxon>
        <taxon>Chordata</taxon>
        <taxon>Craniata</taxon>
        <taxon>Vertebrata</taxon>
        <taxon>Euteleostomi</taxon>
        <taxon>Mammalia</taxon>
        <taxon>Eutheria</taxon>
        <taxon>Laurasiatheria</taxon>
        <taxon>Artiodactyla</taxon>
        <taxon>Suina</taxon>
        <taxon>Suidae</taxon>
        <taxon>Sus</taxon>
    </lineage>
</organism>
<dbReference type="Proteomes" id="UP000694726">
    <property type="component" value="Unplaced"/>
</dbReference>
<evidence type="ECO:0000256" key="2">
    <source>
        <dbReference type="ARBA" id="ARBA00023180"/>
    </source>
</evidence>
<dbReference type="Pfam" id="PF03489">
    <property type="entry name" value="SapB_2"/>
    <property type="match status" value="1"/>
</dbReference>
<keyword evidence="2" id="KW-0325">Glycoprotein</keyword>
<dbReference type="InterPro" id="IPR008139">
    <property type="entry name" value="SaposinB_dom"/>
</dbReference>
<dbReference type="PRINTS" id="PR01797">
    <property type="entry name" value="SAPOSIN"/>
</dbReference>
<protein>
    <submittedName>
        <fullName evidence="6">Prosaposin</fullName>
    </submittedName>
</protein>
<dbReference type="GO" id="GO:0006665">
    <property type="term" value="P:sphingolipid metabolic process"/>
    <property type="evidence" value="ECO:0007669"/>
    <property type="project" value="InterPro"/>
</dbReference>
<dbReference type="InterPro" id="IPR008138">
    <property type="entry name" value="SapB_2"/>
</dbReference>
<dbReference type="SMART" id="SM00741">
    <property type="entry name" value="SapB"/>
    <property type="match status" value="1"/>
</dbReference>
<dbReference type="InterPro" id="IPR011001">
    <property type="entry name" value="Saposin-like"/>
</dbReference>
<dbReference type="AlphaFoldDB" id="A0A8D0N2Q1"/>